<evidence type="ECO:0000256" key="1">
    <source>
        <dbReference type="ARBA" id="ARBA00011046"/>
    </source>
</evidence>
<dbReference type="Pfam" id="PF03965">
    <property type="entry name" value="Penicillinase_R"/>
    <property type="match status" value="1"/>
</dbReference>
<evidence type="ECO:0000313" key="6">
    <source>
        <dbReference type="Proteomes" id="UP001501455"/>
    </source>
</evidence>
<evidence type="ECO:0000256" key="4">
    <source>
        <dbReference type="ARBA" id="ARBA00023163"/>
    </source>
</evidence>
<dbReference type="EMBL" id="BAAAXF010000057">
    <property type="protein sequence ID" value="GAA3500888.1"/>
    <property type="molecule type" value="Genomic_DNA"/>
</dbReference>
<dbReference type="RefSeq" id="WP_276329119.1">
    <property type="nucleotide sequence ID" value="NZ_BAAAXF010000057.1"/>
</dbReference>
<keyword evidence="3" id="KW-0238">DNA-binding</keyword>
<evidence type="ECO:0000256" key="3">
    <source>
        <dbReference type="ARBA" id="ARBA00023125"/>
    </source>
</evidence>
<evidence type="ECO:0000256" key="2">
    <source>
        <dbReference type="ARBA" id="ARBA00023015"/>
    </source>
</evidence>
<reference evidence="6" key="1">
    <citation type="journal article" date="2019" name="Int. J. Syst. Evol. Microbiol.">
        <title>The Global Catalogue of Microorganisms (GCM) 10K type strain sequencing project: providing services to taxonomists for standard genome sequencing and annotation.</title>
        <authorList>
            <consortium name="The Broad Institute Genomics Platform"/>
            <consortium name="The Broad Institute Genome Sequencing Center for Infectious Disease"/>
            <person name="Wu L."/>
            <person name="Ma J."/>
        </authorList>
    </citation>
    <scope>NUCLEOTIDE SEQUENCE [LARGE SCALE GENOMIC DNA]</scope>
    <source>
        <strain evidence="6">JCM 4816</strain>
    </source>
</reference>
<evidence type="ECO:0000313" key="5">
    <source>
        <dbReference type="EMBL" id="GAA3500888.1"/>
    </source>
</evidence>
<dbReference type="Gene3D" id="1.10.10.10">
    <property type="entry name" value="Winged helix-like DNA-binding domain superfamily/Winged helix DNA-binding domain"/>
    <property type="match status" value="1"/>
</dbReference>
<gene>
    <name evidence="5" type="ORF">GCM10019016_079950</name>
</gene>
<dbReference type="Proteomes" id="UP001501455">
    <property type="component" value="Unassembled WGS sequence"/>
</dbReference>
<comment type="similarity">
    <text evidence="1">Belongs to the BlaI transcriptional regulatory family.</text>
</comment>
<accession>A0ABP6U1S2</accession>
<dbReference type="InterPro" id="IPR036388">
    <property type="entry name" value="WH-like_DNA-bd_sf"/>
</dbReference>
<comment type="caution">
    <text evidence="5">The sequence shown here is derived from an EMBL/GenBank/DDBJ whole genome shotgun (WGS) entry which is preliminary data.</text>
</comment>
<organism evidence="5 6">
    <name type="scientific">Streptomyces prasinosporus</name>
    <dbReference type="NCBI Taxonomy" id="68256"/>
    <lineage>
        <taxon>Bacteria</taxon>
        <taxon>Bacillati</taxon>
        <taxon>Actinomycetota</taxon>
        <taxon>Actinomycetes</taxon>
        <taxon>Kitasatosporales</taxon>
        <taxon>Streptomycetaceae</taxon>
        <taxon>Streptomyces</taxon>
        <taxon>Streptomyces albogriseolus group</taxon>
    </lineage>
</organism>
<dbReference type="InterPro" id="IPR005650">
    <property type="entry name" value="BlaI_family"/>
</dbReference>
<keyword evidence="2" id="KW-0805">Transcription regulation</keyword>
<proteinExistence type="inferred from homology"/>
<sequence length="116" mass="12796">MVLGALEGEVMRVCWNAEHPVTVREVLDGLNKGRAQPLAYTTVMTVMSRLAEKDVLNRTTQGRSYAYSPAVPDEAALAVREVLRNHGDAAITHFAAEAVLDPGLRDRLRRLLEESP</sequence>
<keyword evidence="4" id="KW-0804">Transcription</keyword>
<dbReference type="InterPro" id="IPR036390">
    <property type="entry name" value="WH_DNA-bd_sf"/>
</dbReference>
<protein>
    <submittedName>
        <fullName evidence="5">BlaI/MecI/CopY family transcriptional regulator</fullName>
    </submittedName>
</protein>
<dbReference type="SUPFAM" id="SSF46785">
    <property type="entry name" value="Winged helix' DNA-binding domain"/>
    <property type="match status" value="1"/>
</dbReference>
<keyword evidence="6" id="KW-1185">Reference proteome</keyword>
<name>A0ABP6U1S2_9ACTN</name>